<accession>A0A0F9C011</accession>
<name>A0A0F9C011_9ZZZZ</name>
<proteinExistence type="predicted"/>
<reference evidence="1" key="1">
    <citation type="journal article" date="2015" name="Nature">
        <title>Complex archaea that bridge the gap between prokaryotes and eukaryotes.</title>
        <authorList>
            <person name="Spang A."/>
            <person name="Saw J.H."/>
            <person name="Jorgensen S.L."/>
            <person name="Zaremba-Niedzwiedzka K."/>
            <person name="Martijn J."/>
            <person name="Lind A.E."/>
            <person name="van Eijk R."/>
            <person name="Schleper C."/>
            <person name="Guy L."/>
            <person name="Ettema T.J."/>
        </authorList>
    </citation>
    <scope>NUCLEOTIDE SEQUENCE</scope>
</reference>
<feature type="non-terminal residue" evidence="1">
    <location>
        <position position="511"/>
    </location>
</feature>
<sequence length="511" mass="53433">DPGQVYFSTGGTGVGTISGSTGTWEFQDNFERVTLLNFSKKNLIVNDIEVVNTTVDPIVDLLNTSSLTLTYFIERTVAPTLVDIENLNDDPPDVTISGVIENPIGTTRVVVVDGDILSTGSRSSADSDPASLIRTNILDLEANEGDIGTSSSRINIDLVDSDSAPFDTEFITARVSGADGTIFLGSHHLFTGQVVRYTSSNPLGSLSPGDYYSVIASADGLSIQLAAINTPNSPIVVSPSASLTHEHALTPAQRFTVIAEGDPNAGDGNAYLDVKARLRNNTAPMRAPVADYSVVVDAVVTDGNADLKLWGSVQETDVSGTTYPGAPAGTAGGVKAKFEGNAGVRHFDFFRPDTPPGPALDPGVFANQGASATHIDSTYDLRAFTTDGDLFRPGIVAGRNIIITHAQPVAGSGKIINIYGITEIVGTGFVEGSSDVHHIDVLTNGSITIKELTHDLRVGRIASTASDVLLFSPRRIVDALDDGIGSEADVTGVNITMTAGDNEITGTGADK</sequence>
<evidence type="ECO:0000313" key="1">
    <source>
        <dbReference type="EMBL" id="KKL19547.1"/>
    </source>
</evidence>
<organism evidence="1">
    <name type="scientific">marine sediment metagenome</name>
    <dbReference type="NCBI Taxonomy" id="412755"/>
    <lineage>
        <taxon>unclassified sequences</taxon>
        <taxon>metagenomes</taxon>
        <taxon>ecological metagenomes</taxon>
    </lineage>
</organism>
<dbReference type="AlphaFoldDB" id="A0A0F9C011"/>
<protein>
    <submittedName>
        <fullName evidence="1">Uncharacterized protein</fullName>
    </submittedName>
</protein>
<comment type="caution">
    <text evidence="1">The sequence shown here is derived from an EMBL/GenBank/DDBJ whole genome shotgun (WGS) entry which is preliminary data.</text>
</comment>
<dbReference type="EMBL" id="LAZR01038447">
    <property type="protein sequence ID" value="KKL19547.1"/>
    <property type="molecule type" value="Genomic_DNA"/>
</dbReference>
<gene>
    <name evidence="1" type="ORF">LCGC14_2464370</name>
</gene>
<feature type="non-terminal residue" evidence="1">
    <location>
        <position position="1"/>
    </location>
</feature>